<comment type="caution">
    <text evidence="3">The sequence shown here is derived from an EMBL/GenBank/DDBJ whole genome shotgun (WGS) entry which is preliminary data.</text>
</comment>
<dbReference type="InterPro" id="IPR050242">
    <property type="entry name" value="JAMM_MPN+_peptidase_M67A"/>
</dbReference>
<dbReference type="InterPro" id="IPR037518">
    <property type="entry name" value="MPN"/>
</dbReference>
<dbReference type="PROSITE" id="PS50249">
    <property type="entry name" value="MPN"/>
    <property type="match status" value="1"/>
</dbReference>
<gene>
    <name evidence="3" type="ORF">LCGC14_1260270</name>
</gene>
<proteinExistence type="predicted"/>
<sequence>MPEELERKNDENDTQGKHANSNNKEKTPSEEMHKEKIGKPVVIKADAYKTIILYASRYANQAIKPEEWKEIYGVLIGSTTDEIVIIEGAEALTFGHATDVQLDERHYGFIERIENKLYEEEQGYYIIGWFHSHPGLGLFFSYIDLINQLGFQGKNDDAIGLVFDHTLLGKKKEEKIDKPNYDNIPSMPSISDLMKKTENPISSNDGSQIEVREFESIPIHEKKKNLKVVSYNEPVNLITREVKQNQFADSTSPNPKKKIQEPSLSQFSLNRLDSQSFLKVNRFFCNTCKKFSKNNRGYCENCGSTYSLRRSKKKHLIYVERKVEHKREGIIDKPLKKYLYIDNGKRKVVNLRWVEQQYYTLGKSIQDIADELGLSMISVRKWFNRYSEVSNQNLRNNLPQLKINEEQPKRPIISTSEASINPQKTQISGSSWTERIHDLPREDQSFSTKNEKIQEHATVLDNHLKPDHMGSPYENISLKPKIDSVQSKEIIPFSIPAIPEEKKKEVKAKPTYYFCSFCGIKSRKKPKFCIQCGVIIKNN</sequence>
<dbReference type="EMBL" id="LAZR01006979">
    <property type="protein sequence ID" value="KKM88291.1"/>
    <property type="molecule type" value="Genomic_DNA"/>
</dbReference>
<reference evidence="3" key="1">
    <citation type="journal article" date="2015" name="Nature">
        <title>Complex archaea that bridge the gap between prokaryotes and eukaryotes.</title>
        <authorList>
            <person name="Spang A."/>
            <person name="Saw J.H."/>
            <person name="Jorgensen S.L."/>
            <person name="Zaremba-Niedzwiedzka K."/>
            <person name="Martijn J."/>
            <person name="Lind A.E."/>
            <person name="van Eijk R."/>
            <person name="Schleper C."/>
            <person name="Guy L."/>
            <person name="Ettema T.J."/>
        </authorList>
    </citation>
    <scope>NUCLEOTIDE SEQUENCE</scope>
</reference>
<dbReference type="AlphaFoldDB" id="A0A0F9LMA4"/>
<dbReference type="InterPro" id="IPR000555">
    <property type="entry name" value="JAMM/MPN+_dom"/>
</dbReference>
<evidence type="ECO:0000256" key="1">
    <source>
        <dbReference type="SAM" id="MobiDB-lite"/>
    </source>
</evidence>
<protein>
    <recommendedName>
        <fullName evidence="2">MPN domain-containing protein</fullName>
    </recommendedName>
</protein>
<dbReference type="PANTHER" id="PTHR10410">
    <property type="entry name" value="EUKARYOTIC TRANSLATION INITIATION FACTOR 3 -RELATED"/>
    <property type="match status" value="1"/>
</dbReference>
<feature type="compositionally biased region" description="Basic and acidic residues" evidence="1">
    <location>
        <begin position="23"/>
        <end position="36"/>
    </location>
</feature>
<feature type="compositionally biased region" description="Basic and acidic residues" evidence="1">
    <location>
        <begin position="1"/>
        <end position="16"/>
    </location>
</feature>
<dbReference type="SUPFAM" id="SSF102712">
    <property type="entry name" value="JAB1/MPN domain"/>
    <property type="match status" value="1"/>
</dbReference>
<feature type="domain" description="MPN" evidence="2">
    <location>
        <begin position="41"/>
        <end position="182"/>
    </location>
</feature>
<feature type="compositionally biased region" description="Polar residues" evidence="1">
    <location>
        <begin position="244"/>
        <end position="254"/>
    </location>
</feature>
<dbReference type="GO" id="GO:0008237">
    <property type="term" value="F:metallopeptidase activity"/>
    <property type="evidence" value="ECO:0007669"/>
    <property type="project" value="InterPro"/>
</dbReference>
<name>A0A0F9LMA4_9ZZZZ</name>
<evidence type="ECO:0000313" key="3">
    <source>
        <dbReference type="EMBL" id="KKM88291.1"/>
    </source>
</evidence>
<feature type="region of interest" description="Disordered" evidence="1">
    <location>
        <begin position="244"/>
        <end position="263"/>
    </location>
</feature>
<feature type="region of interest" description="Disordered" evidence="1">
    <location>
        <begin position="1"/>
        <end position="36"/>
    </location>
</feature>
<organism evidence="3">
    <name type="scientific">marine sediment metagenome</name>
    <dbReference type="NCBI Taxonomy" id="412755"/>
    <lineage>
        <taxon>unclassified sequences</taxon>
        <taxon>metagenomes</taxon>
        <taxon>ecological metagenomes</taxon>
    </lineage>
</organism>
<dbReference type="Pfam" id="PF01398">
    <property type="entry name" value="JAB"/>
    <property type="match status" value="1"/>
</dbReference>
<evidence type="ECO:0000259" key="2">
    <source>
        <dbReference type="PROSITE" id="PS50249"/>
    </source>
</evidence>
<dbReference type="Gene3D" id="3.40.140.10">
    <property type="entry name" value="Cytidine Deaminase, domain 2"/>
    <property type="match status" value="1"/>
</dbReference>
<accession>A0A0F9LMA4</accession>